<name>A0ABV1EE38_9FIRM</name>
<comment type="caution">
    <text evidence="1">The sequence shown here is derived from an EMBL/GenBank/DDBJ whole genome shotgun (WGS) entry which is preliminary data.</text>
</comment>
<accession>A0ABV1EE38</accession>
<dbReference type="EMBL" id="JBBNFM010000001">
    <property type="protein sequence ID" value="MEQ2452855.1"/>
    <property type="molecule type" value="Genomic_DNA"/>
</dbReference>
<proteinExistence type="predicted"/>
<reference evidence="1 2" key="1">
    <citation type="submission" date="2024-04" db="EMBL/GenBank/DDBJ databases">
        <title>Human intestinal bacterial collection.</title>
        <authorList>
            <person name="Pauvert C."/>
            <person name="Hitch T.C.A."/>
            <person name="Clavel T."/>
        </authorList>
    </citation>
    <scope>NUCLEOTIDE SEQUENCE [LARGE SCALE GENOMIC DNA]</scope>
    <source>
        <strain evidence="1 2">CLA-AA-H141</strain>
    </source>
</reference>
<protein>
    <submittedName>
        <fullName evidence="1">Pyridoxamine 5'-phosphate oxidase family protein</fullName>
    </submittedName>
</protein>
<dbReference type="InterPro" id="IPR024747">
    <property type="entry name" value="Pyridox_Oxase-rel"/>
</dbReference>
<dbReference type="Gene3D" id="2.30.110.10">
    <property type="entry name" value="Electron Transport, Fmn-binding Protein, Chain A"/>
    <property type="match status" value="1"/>
</dbReference>
<dbReference type="Pfam" id="PF12900">
    <property type="entry name" value="Pyridox_ox_2"/>
    <property type="match status" value="1"/>
</dbReference>
<dbReference type="SUPFAM" id="SSF50475">
    <property type="entry name" value="FMN-binding split barrel"/>
    <property type="match status" value="1"/>
</dbReference>
<dbReference type="PANTHER" id="PTHR34071">
    <property type="entry name" value="5-NITROIMIDAZOLE ANTIBIOTICS RESISTANCE PROTEIN, NIMA-FAMILY-RELATED PROTEIN-RELATED"/>
    <property type="match status" value="1"/>
</dbReference>
<organism evidence="1 2">
    <name type="scientific">Coprococcus ammoniilyticus</name>
    <dbReference type="NCBI Taxonomy" id="2981785"/>
    <lineage>
        <taxon>Bacteria</taxon>
        <taxon>Bacillati</taxon>
        <taxon>Bacillota</taxon>
        <taxon>Clostridia</taxon>
        <taxon>Lachnospirales</taxon>
        <taxon>Lachnospiraceae</taxon>
        <taxon>Coprococcus</taxon>
    </lineage>
</organism>
<dbReference type="PANTHER" id="PTHR34071:SF2">
    <property type="entry name" value="FLAVIN-NUCLEOTIDE-BINDING PROTEIN"/>
    <property type="match status" value="1"/>
</dbReference>
<evidence type="ECO:0000313" key="2">
    <source>
        <dbReference type="Proteomes" id="UP001482186"/>
    </source>
</evidence>
<sequence length="162" mass="17953">MNRPMRRQKCEVTDPVKIEQIIKKAGVVHLGMVDEGKAYIVPLHYGYIYKDGGLTLYMHGATEGRKYDVIAANPNVFIEIDTDMVLTSGGEVPCEYGANYACVMGEGTASILTDVDEKVMGLELIIKSQLGRDFIITEPMTKLVNVIKVVVPELSVKMNQEK</sequence>
<gene>
    <name evidence="1" type="ORF">AAAT04_02160</name>
</gene>
<evidence type="ECO:0000313" key="1">
    <source>
        <dbReference type="EMBL" id="MEQ2452855.1"/>
    </source>
</evidence>
<dbReference type="RefSeq" id="WP_242996106.1">
    <property type="nucleotide sequence ID" value="NZ_JBBNFM010000001.1"/>
</dbReference>
<dbReference type="InterPro" id="IPR012349">
    <property type="entry name" value="Split_barrel_FMN-bd"/>
</dbReference>
<keyword evidence="2" id="KW-1185">Reference proteome</keyword>
<dbReference type="Proteomes" id="UP001482186">
    <property type="component" value="Unassembled WGS sequence"/>
</dbReference>